<evidence type="ECO:0000256" key="5">
    <source>
        <dbReference type="ARBA" id="ARBA00022143"/>
    </source>
</evidence>
<evidence type="ECO:0000256" key="8">
    <source>
        <dbReference type="ARBA" id="ARBA00022643"/>
    </source>
</evidence>
<evidence type="ECO:0000256" key="11">
    <source>
        <dbReference type="ARBA" id="ARBA00022723"/>
    </source>
</evidence>
<dbReference type="CDD" id="cd02801">
    <property type="entry name" value="DUS_like_FMN"/>
    <property type="match status" value="1"/>
</dbReference>
<feature type="compositionally biased region" description="Basic residues" evidence="26">
    <location>
        <begin position="71"/>
        <end position="84"/>
    </location>
</feature>
<dbReference type="PANTHER" id="PTHR45846">
    <property type="entry name" value="TRNA-DIHYDROURIDINE(47) SYNTHASE [NAD(P)(+)]-LIKE"/>
    <property type="match status" value="1"/>
</dbReference>
<comment type="cofactor">
    <cofactor evidence="1 25">
        <name>FMN</name>
        <dbReference type="ChEBI" id="CHEBI:58210"/>
    </cofactor>
</comment>
<dbReference type="GO" id="GO:0102265">
    <property type="term" value="F:tRNA-dihydrouridine47 synthase activity"/>
    <property type="evidence" value="ECO:0007669"/>
    <property type="project" value="UniProtKB-EC"/>
</dbReference>
<dbReference type="GO" id="GO:0005737">
    <property type="term" value="C:cytoplasm"/>
    <property type="evidence" value="ECO:0007669"/>
    <property type="project" value="UniProtKB-SubCell"/>
</dbReference>
<comment type="similarity">
    <text evidence="25">Belongs to the dus family. Dus3 subfamily.</text>
</comment>
<keyword evidence="8 25" id="KW-0288">FMN</keyword>
<feature type="compositionally biased region" description="Basic and acidic residues" evidence="26">
    <location>
        <begin position="1"/>
        <end position="27"/>
    </location>
</feature>
<evidence type="ECO:0000256" key="18">
    <source>
        <dbReference type="ARBA" id="ARBA00023242"/>
    </source>
</evidence>
<evidence type="ECO:0000256" key="1">
    <source>
        <dbReference type="ARBA" id="ARBA00001917"/>
    </source>
</evidence>
<feature type="region of interest" description="Disordered" evidence="26">
    <location>
        <begin position="1"/>
        <end position="84"/>
    </location>
</feature>
<evidence type="ECO:0000256" key="15">
    <source>
        <dbReference type="ARBA" id="ARBA00022857"/>
    </source>
</evidence>
<keyword evidence="15 25" id="KW-0521">NADP</keyword>
<evidence type="ECO:0000256" key="9">
    <source>
        <dbReference type="ARBA" id="ARBA00022664"/>
    </source>
</evidence>
<evidence type="ECO:0000256" key="23">
    <source>
        <dbReference type="ARBA" id="ARBA00049513"/>
    </source>
</evidence>
<dbReference type="InterPro" id="IPR035587">
    <property type="entry name" value="DUS-like_FMN-bd"/>
</dbReference>
<keyword evidence="16 25" id="KW-0560">Oxidoreductase</keyword>
<dbReference type="GO" id="GO:0106414">
    <property type="term" value="F:mRNA dihydrouridine synthase activity"/>
    <property type="evidence" value="ECO:0007669"/>
    <property type="project" value="RHEA"/>
</dbReference>
<evidence type="ECO:0000256" key="19">
    <source>
        <dbReference type="ARBA" id="ARBA00045934"/>
    </source>
</evidence>
<dbReference type="Gene3D" id="3.20.20.70">
    <property type="entry name" value="Aldolase class I"/>
    <property type="match status" value="1"/>
</dbReference>
<evidence type="ECO:0000256" key="14">
    <source>
        <dbReference type="ARBA" id="ARBA00022833"/>
    </source>
</evidence>
<reference evidence="28" key="1">
    <citation type="submission" date="2014-02" db="EMBL/GenBank/DDBJ databases">
        <authorList>
            <person name="Genoscope - CEA"/>
        </authorList>
    </citation>
    <scope>NUCLEOTIDE SEQUENCE</scope>
    <source>
        <strain evidence="28">LS3</strain>
    </source>
</reference>
<dbReference type="PhylomeDB" id="A0A060T1M5"/>
<keyword evidence="13 24" id="KW-0863">Zinc-finger</keyword>
<dbReference type="Pfam" id="PF25585">
    <property type="entry name" value="zf-CCCH_DUS3L"/>
    <property type="match status" value="1"/>
</dbReference>
<evidence type="ECO:0000259" key="27">
    <source>
        <dbReference type="PROSITE" id="PS50103"/>
    </source>
</evidence>
<comment type="catalytic activity">
    <reaction evidence="22">
        <text>a 5,6-dihydrouridine in mRNA + NADP(+) = a uridine in mRNA + NADPH + H(+)</text>
        <dbReference type="Rhea" id="RHEA:69855"/>
        <dbReference type="Rhea" id="RHEA-COMP:14658"/>
        <dbReference type="Rhea" id="RHEA-COMP:17789"/>
        <dbReference type="ChEBI" id="CHEBI:15378"/>
        <dbReference type="ChEBI" id="CHEBI:57783"/>
        <dbReference type="ChEBI" id="CHEBI:58349"/>
        <dbReference type="ChEBI" id="CHEBI:65315"/>
        <dbReference type="ChEBI" id="CHEBI:74443"/>
    </reaction>
    <physiologicalReaction direction="right-to-left" evidence="22">
        <dbReference type="Rhea" id="RHEA:69857"/>
    </physiologicalReaction>
</comment>
<evidence type="ECO:0000256" key="3">
    <source>
        <dbReference type="ARBA" id="ARBA00004496"/>
    </source>
</evidence>
<comment type="catalytic activity">
    <reaction evidence="21">
        <text>a 5,6-dihydrouridine in mRNA + NAD(+) = a uridine in mRNA + NADH + H(+)</text>
        <dbReference type="Rhea" id="RHEA:69851"/>
        <dbReference type="Rhea" id="RHEA-COMP:14658"/>
        <dbReference type="Rhea" id="RHEA-COMP:17789"/>
        <dbReference type="ChEBI" id="CHEBI:15378"/>
        <dbReference type="ChEBI" id="CHEBI:57540"/>
        <dbReference type="ChEBI" id="CHEBI:57945"/>
        <dbReference type="ChEBI" id="CHEBI:65315"/>
        <dbReference type="ChEBI" id="CHEBI:74443"/>
    </reaction>
    <physiologicalReaction direction="right-to-left" evidence="21">
        <dbReference type="Rhea" id="RHEA:69853"/>
    </physiologicalReaction>
</comment>
<keyword evidence="18" id="KW-0539">Nucleus</keyword>
<comment type="catalytic activity">
    <reaction evidence="20">
        <text>5,6-dihydrouridine(47) in tRNA + NAD(+) = uridine(47) in tRNA + NADH + H(+)</text>
        <dbReference type="Rhea" id="RHEA:53364"/>
        <dbReference type="Rhea" id="RHEA-COMP:13539"/>
        <dbReference type="Rhea" id="RHEA-COMP:13540"/>
        <dbReference type="ChEBI" id="CHEBI:15378"/>
        <dbReference type="ChEBI" id="CHEBI:57540"/>
        <dbReference type="ChEBI" id="CHEBI:57945"/>
        <dbReference type="ChEBI" id="CHEBI:65315"/>
        <dbReference type="ChEBI" id="CHEBI:74443"/>
        <dbReference type="EC" id="1.3.1.89"/>
    </reaction>
    <physiologicalReaction direction="right-to-left" evidence="20">
        <dbReference type="Rhea" id="RHEA:53366"/>
    </physiologicalReaction>
</comment>
<gene>
    <name evidence="28" type="ORF">GNLVRS02_ARAD1A01452g</name>
</gene>
<keyword evidence="17 25" id="KW-0520">NAD</keyword>
<evidence type="ECO:0000256" key="22">
    <source>
        <dbReference type="ARBA" id="ARBA00049447"/>
    </source>
</evidence>
<keyword evidence="11 24" id="KW-0479">Metal-binding</keyword>
<dbReference type="PANTHER" id="PTHR45846:SF1">
    <property type="entry name" value="TRNA-DIHYDROURIDINE(47) SYNTHASE [NAD(P)(+)]-LIKE"/>
    <property type="match status" value="1"/>
</dbReference>
<dbReference type="GO" id="GO:0005634">
    <property type="term" value="C:nucleus"/>
    <property type="evidence" value="ECO:0007669"/>
    <property type="project" value="UniProtKB-SubCell"/>
</dbReference>
<dbReference type="EC" id="1.3.1.89" evidence="4 25"/>
<dbReference type="PROSITE" id="PS50103">
    <property type="entry name" value="ZF_C3H1"/>
    <property type="match status" value="1"/>
</dbReference>
<feature type="compositionally biased region" description="Acidic residues" evidence="26">
    <location>
        <begin position="50"/>
        <end position="59"/>
    </location>
</feature>
<feature type="domain" description="C3H1-type" evidence="27">
    <location>
        <begin position="88"/>
        <end position="119"/>
    </location>
</feature>
<comment type="subcellular location">
    <subcellularLocation>
        <location evidence="3">Cytoplasm</location>
    </subcellularLocation>
    <subcellularLocation>
        <location evidence="2">Nucleus</location>
    </subcellularLocation>
</comment>
<keyword evidence="14 24" id="KW-0862">Zinc</keyword>
<dbReference type="PROSITE" id="PS01136">
    <property type="entry name" value="UPF0034"/>
    <property type="match status" value="1"/>
</dbReference>
<name>A0A060T1M5_BLAAD</name>
<evidence type="ECO:0000256" key="26">
    <source>
        <dbReference type="SAM" id="MobiDB-lite"/>
    </source>
</evidence>
<evidence type="ECO:0000256" key="17">
    <source>
        <dbReference type="ARBA" id="ARBA00023027"/>
    </source>
</evidence>
<comment type="function">
    <text evidence="19">Catalyzes the synthesis of dihydrouridine, a modified base found in the D-loop of most tRNAs. Specifically modifies U47 in cytoplasmic tRNAs. Catalyzes the synthesis of dihydrouridine in some mRNAs, thereby affecting their translation.</text>
</comment>
<evidence type="ECO:0000256" key="10">
    <source>
        <dbReference type="ARBA" id="ARBA00022694"/>
    </source>
</evidence>
<reference evidence="28" key="2">
    <citation type="submission" date="2014-06" db="EMBL/GenBank/DDBJ databases">
        <title>The complete genome of Blastobotrys (Arxula) adeninivorans LS3 - a yeast of biotechnological interest.</title>
        <authorList>
            <person name="Kunze G."/>
            <person name="Gaillardin C."/>
            <person name="Czernicka M."/>
            <person name="Durrens P."/>
            <person name="Martin T."/>
            <person name="Boer E."/>
            <person name="Gabaldon T."/>
            <person name="Cruz J."/>
            <person name="Talla E."/>
            <person name="Marck C."/>
            <person name="Goffeau A."/>
            <person name="Barbe V."/>
            <person name="Baret P."/>
            <person name="Baronian K."/>
            <person name="Beier S."/>
            <person name="Bleykasten C."/>
            <person name="Bode R."/>
            <person name="Casaregola S."/>
            <person name="Despons L."/>
            <person name="Fairhead C."/>
            <person name="Giersberg M."/>
            <person name="Gierski P."/>
            <person name="Hahnel U."/>
            <person name="Hartmann A."/>
            <person name="Jankowska D."/>
            <person name="Jubin C."/>
            <person name="Jung P."/>
            <person name="Lafontaine I."/>
            <person name="Leh-Louis V."/>
            <person name="Lemaire M."/>
            <person name="Marcet-Houben M."/>
            <person name="Mascher M."/>
            <person name="Morel G."/>
            <person name="Richard G.-F."/>
            <person name="Riechen J."/>
            <person name="Sacerdot C."/>
            <person name="Sarkar A."/>
            <person name="Savel G."/>
            <person name="Schacherer J."/>
            <person name="Sherman D."/>
            <person name="Straub M.-L."/>
            <person name="Stein N."/>
            <person name="Thierry A."/>
            <person name="Trautwein-Schult A."/>
            <person name="Westhof E."/>
            <person name="Worch S."/>
            <person name="Dujon B."/>
            <person name="Souciet J.-L."/>
            <person name="Wincker P."/>
            <person name="Scholz U."/>
            <person name="Neuveglise N."/>
        </authorList>
    </citation>
    <scope>NUCLEOTIDE SEQUENCE</scope>
    <source>
        <strain evidence="28">LS3</strain>
    </source>
</reference>
<dbReference type="GO" id="GO:0008270">
    <property type="term" value="F:zinc ion binding"/>
    <property type="evidence" value="ECO:0007669"/>
    <property type="project" value="UniProtKB-KW"/>
</dbReference>
<keyword evidence="6" id="KW-0963">Cytoplasm</keyword>
<dbReference type="GO" id="GO:0003723">
    <property type="term" value="F:RNA binding"/>
    <property type="evidence" value="ECO:0007669"/>
    <property type="project" value="TreeGrafter"/>
</dbReference>
<evidence type="ECO:0000256" key="12">
    <source>
        <dbReference type="ARBA" id="ARBA00022737"/>
    </source>
</evidence>
<dbReference type="GO" id="GO:0050660">
    <property type="term" value="F:flavin adenine dinucleotide binding"/>
    <property type="evidence" value="ECO:0007669"/>
    <property type="project" value="UniProtKB-UniRule"/>
</dbReference>
<evidence type="ECO:0000256" key="25">
    <source>
        <dbReference type="RuleBase" id="RU291113"/>
    </source>
</evidence>
<keyword evidence="12" id="KW-0677">Repeat</keyword>
<dbReference type="SUPFAM" id="SSF51395">
    <property type="entry name" value="FMN-linked oxidoreductases"/>
    <property type="match status" value="1"/>
</dbReference>
<organism evidence="28">
    <name type="scientific">Blastobotrys adeninivorans</name>
    <name type="common">Yeast</name>
    <name type="synonym">Arxula adeninivorans</name>
    <dbReference type="NCBI Taxonomy" id="409370"/>
    <lineage>
        <taxon>Eukaryota</taxon>
        <taxon>Fungi</taxon>
        <taxon>Dikarya</taxon>
        <taxon>Ascomycota</taxon>
        <taxon>Saccharomycotina</taxon>
        <taxon>Dipodascomycetes</taxon>
        <taxon>Dipodascales</taxon>
        <taxon>Trichomonascaceae</taxon>
        <taxon>Blastobotrys</taxon>
    </lineage>
</organism>
<dbReference type="Pfam" id="PF01207">
    <property type="entry name" value="Dus"/>
    <property type="match status" value="1"/>
</dbReference>
<evidence type="ECO:0000256" key="21">
    <source>
        <dbReference type="ARBA" id="ARBA00048342"/>
    </source>
</evidence>
<dbReference type="InterPro" id="IPR018517">
    <property type="entry name" value="tRNA_hU_synthase_CS"/>
</dbReference>
<evidence type="ECO:0000256" key="4">
    <source>
        <dbReference type="ARBA" id="ARBA00012376"/>
    </source>
</evidence>
<comment type="catalytic activity">
    <reaction evidence="23">
        <text>5,6-dihydrouridine(47) in tRNA + NADP(+) = uridine(47) in tRNA + NADPH + H(+)</text>
        <dbReference type="Rhea" id="RHEA:53360"/>
        <dbReference type="Rhea" id="RHEA-COMP:13539"/>
        <dbReference type="Rhea" id="RHEA-COMP:13540"/>
        <dbReference type="ChEBI" id="CHEBI:15378"/>
        <dbReference type="ChEBI" id="CHEBI:57783"/>
        <dbReference type="ChEBI" id="CHEBI:58349"/>
        <dbReference type="ChEBI" id="CHEBI:65315"/>
        <dbReference type="ChEBI" id="CHEBI:74443"/>
        <dbReference type="EC" id="1.3.1.89"/>
    </reaction>
    <physiologicalReaction direction="right-to-left" evidence="23">
        <dbReference type="Rhea" id="RHEA:53362"/>
    </physiologicalReaction>
</comment>
<evidence type="ECO:0000256" key="7">
    <source>
        <dbReference type="ARBA" id="ARBA00022630"/>
    </source>
</evidence>
<evidence type="ECO:0000256" key="16">
    <source>
        <dbReference type="ARBA" id="ARBA00023002"/>
    </source>
</evidence>
<keyword evidence="9" id="KW-0507">mRNA processing</keyword>
<feature type="region of interest" description="Disordered" evidence="26">
    <location>
        <begin position="212"/>
        <end position="233"/>
    </location>
</feature>
<dbReference type="InterPro" id="IPR000571">
    <property type="entry name" value="Znf_CCCH"/>
</dbReference>
<feature type="compositionally biased region" description="Basic and acidic residues" evidence="26">
    <location>
        <begin position="60"/>
        <end position="70"/>
    </location>
</feature>
<sequence>MTQEDLEHVAKKPRLAERGEPDPEQPGRIKGLAQVKPEFVIPKEQSSVDPNEEFNDEDEGRSKPENDEKGGKKKKRGQNKNRKLLQGKEEVRLCDQIKFTADPKDCKFGENCRYEHDVEKYISSKPADVPGMCPVAQAIGVCPAGLKCRWLGSHFAEGRVIQDEAKHAEAIKTNYEINQTSAEVKNDLQRKRFDYSKSNKFIQYLDATINEPPVKQGDQKEEEETKQEETKENYASYVEPPFLPSEKKKLYYDRAKILSPLTTVGNLPFRRLMKTLSCDVTYSEMALSLPLIQGQKSEWALPKAHSSEVGGFAVQIAASKYWQATKAAEAVATYCPDISEINLNCGCPIDLLYRQGAGSALLDNPARLLRMLRGMNAVSNDIPVTVKIRTGTRDGHPTAKTLVKRVVDEGQAAAIILHGRSRAQRYAKLANWDYIHEVADLVKQERQASEEKAEDGNRIVKPWIIGNGDVYSYRDWYDAVEKHGVDSVMVARGALIRPWIFEEVDAQQYLDKSASERLEYIRQYANFGLEHWGSDDYGVNVTRRFLCEWLSFTHRYVPVGILEYMPPKINDRPPPFKGRNEMETLLASSDYKDWIKITEMFLGPASDGFEFTPKHKSNAY</sequence>
<feature type="zinc finger region" description="C3H1-type" evidence="24">
    <location>
        <begin position="88"/>
        <end position="119"/>
    </location>
</feature>
<dbReference type="InterPro" id="IPR013785">
    <property type="entry name" value="Aldolase_TIM"/>
</dbReference>
<proteinExistence type="inferred from homology"/>
<keyword evidence="10 25" id="KW-0819">tRNA processing</keyword>
<evidence type="ECO:0000256" key="6">
    <source>
        <dbReference type="ARBA" id="ARBA00022490"/>
    </source>
</evidence>
<dbReference type="GO" id="GO:0006397">
    <property type="term" value="P:mRNA processing"/>
    <property type="evidence" value="ECO:0007669"/>
    <property type="project" value="UniProtKB-KW"/>
</dbReference>
<evidence type="ECO:0000313" key="28">
    <source>
        <dbReference type="EMBL" id="CDP33086.1"/>
    </source>
</evidence>
<dbReference type="FunFam" id="3.20.20.70:FF:000145">
    <property type="entry name" value="tRNA-dihydrouridine(47) synthase [NAD(P)(+)]"/>
    <property type="match status" value="1"/>
</dbReference>
<protein>
    <recommendedName>
        <fullName evidence="5 25">tRNA-dihydrouridine(47) synthase [NAD(P)(+)]</fullName>
        <ecNumber evidence="4 25">1.3.1.89</ecNumber>
    </recommendedName>
    <alternativeName>
        <fullName evidence="25">tRNA-dihydrouridine synthase 3</fullName>
    </alternativeName>
</protein>
<evidence type="ECO:0000256" key="13">
    <source>
        <dbReference type="ARBA" id="ARBA00022771"/>
    </source>
</evidence>
<evidence type="ECO:0000256" key="20">
    <source>
        <dbReference type="ARBA" id="ARBA00048266"/>
    </source>
</evidence>
<dbReference type="EMBL" id="HG937691">
    <property type="protein sequence ID" value="CDP33086.1"/>
    <property type="molecule type" value="Genomic_DNA"/>
</dbReference>
<keyword evidence="7 25" id="KW-0285">Flavoprotein</keyword>
<evidence type="ECO:0000256" key="2">
    <source>
        <dbReference type="ARBA" id="ARBA00004123"/>
    </source>
</evidence>
<dbReference type="AlphaFoldDB" id="A0A060T1M5"/>
<accession>A0A060T1M5</accession>
<evidence type="ECO:0000256" key="24">
    <source>
        <dbReference type="PROSITE-ProRule" id="PRU00723"/>
    </source>
</evidence>